<accession>A0A8B3S2A2</accession>
<dbReference type="EMBL" id="RPGO01000032">
    <property type="protein sequence ID" value="RZB29124.1"/>
    <property type="molecule type" value="Genomic_DNA"/>
</dbReference>
<sequence length="31" mass="3293">MITANSGKKFVSIATIVPTGKHIFSFVLSVV</sequence>
<reference evidence="2" key="1">
    <citation type="submission" date="2019-01" db="EMBL/GenBank/DDBJ databases">
        <title>Anaerobic oxidation of ethane by archaea from a marine hydrocarbon seep.</title>
        <authorList>
            <person name="Musat F."/>
        </authorList>
    </citation>
    <scope>NUCLEOTIDE SEQUENCE [LARGE SCALE GENOMIC DNA]</scope>
</reference>
<protein>
    <submittedName>
        <fullName evidence="1">Uncharacterized protein</fullName>
    </submittedName>
</protein>
<evidence type="ECO:0000313" key="1">
    <source>
        <dbReference type="EMBL" id="RZB29124.1"/>
    </source>
</evidence>
<gene>
    <name evidence="1" type="ORF">AEth_01456</name>
</gene>
<name>A0A8B3S2A2_9EURY</name>
<dbReference type="Proteomes" id="UP000291831">
    <property type="component" value="Unassembled WGS sequence"/>
</dbReference>
<proteinExistence type="predicted"/>
<evidence type="ECO:0000313" key="2">
    <source>
        <dbReference type="Proteomes" id="UP000291831"/>
    </source>
</evidence>
<comment type="caution">
    <text evidence="1">The sequence shown here is derived from an EMBL/GenBank/DDBJ whole genome shotgun (WGS) entry which is preliminary data.</text>
</comment>
<organism evidence="1 2">
    <name type="scientific">Candidatus Argoarchaeum ethanivorans</name>
    <dbReference type="NCBI Taxonomy" id="2608793"/>
    <lineage>
        <taxon>Archaea</taxon>
        <taxon>Methanobacteriati</taxon>
        <taxon>Methanobacteriota</taxon>
        <taxon>Stenosarchaea group</taxon>
        <taxon>Methanomicrobia</taxon>
        <taxon>Methanosarcinales</taxon>
        <taxon>Methanosarcinales incertae sedis</taxon>
        <taxon>GOM Arc I cluster</taxon>
        <taxon>Candidatus Argoarchaeum</taxon>
    </lineage>
</organism>
<dbReference type="AlphaFoldDB" id="A0A8B3S2A2"/>